<proteinExistence type="predicted"/>
<keyword evidence="1" id="KW-0472">Membrane</keyword>
<evidence type="ECO:0000313" key="3">
    <source>
        <dbReference type="Proteomes" id="UP001597368"/>
    </source>
</evidence>
<keyword evidence="3" id="KW-1185">Reference proteome</keyword>
<protein>
    <recommendedName>
        <fullName evidence="4">Membrane-associated oxidoreductase</fullName>
    </recommendedName>
</protein>
<dbReference type="EMBL" id="JBHUFV010000054">
    <property type="protein sequence ID" value="MFD1936932.1"/>
    <property type="molecule type" value="Genomic_DNA"/>
</dbReference>
<feature type="transmembrane region" description="Helical" evidence="1">
    <location>
        <begin position="405"/>
        <end position="425"/>
    </location>
</feature>
<comment type="caution">
    <text evidence="2">The sequence shown here is derived from an EMBL/GenBank/DDBJ whole genome shotgun (WGS) entry which is preliminary data.</text>
</comment>
<dbReference type="Proteomes" id="UP001597368">
    <property type="component" value="Unassembled WGS sequence"/>
</dbReference>
<keyword evidence="1" id="KW-0812">Transmembrane</keyword>
<feature type="transmembrane region" description="Helical" evidence="1">
    <location>
        <begin position="469"/>
        <end position="492"/>
    </location>
</feature>
<reference evidence="3" key="1">
    <citation type="journal article" date="2019" name="Int. J. Syst. Evol. Microbiol.">
        <title>The Global Catalogue of Microorganisms (GCM) 10K type strain sequencing project: providing services to taxonomists for standard genome sequencing and annotation.</title>
        <authorList>
            <consortium name="The Broad Institute Genomics Platform"/>
            <consortium name="The Broad Institute Genome Sequencing Center for Infectious Disease"/>
            <person name="Wu L."/>
            <person name="Ma J."/>
        </authorList>
    </citation>
    <scope>NUCLEOTIDE SEQUENCE [LARGE SCALE GENOMIC DNA]</scope>
    <source>
        <strain evidence="3">ICMP 6774ER</strain>
    </source>
</reference>
<gene>
    <name evidence="2" type="ORF">ACFSKW_36235</name>
</gene>
<dbReference type="RefSeq" id="WP_379577663.1">
    <property type="nucleotide sequence ID" value="NZ_JBHUFV010000054.1"/>
</dbReference>
<evidence type="ECO:0000256" key="1">
    <source>
        <dbReference type="SAM" id="Phobius"/>
    </source>
</evidence>
<organism evidence="2 3">
    <name type="scientific">Nonomuraea mangrovi</name>
    <dbReference type="NCBI Taxonomy" id="2316207"/>
    <lineage>
        <taxon>Bacteria</taxon>
        <taxon>Bacillati</taxon>
        <taxon>Actinomycetota</taxon>
        <taxon>Actinomycetes</taxon>
        <taxon>Streptosporangiales</taxon>
        <taxon>Streptosporangiaceae</taxon>
        <taxon>Nonomuraea</taxon>
    </lineage>
</organism>
<sequence length="495" mass="53301">MVVQNGLRLRMTQAERRLWRAFHAGTQVQLGDNPVGIGRTAGENAPADGATWGPERTVRAQVIVALLLGAREPGVGSVPAVRLRGARITGRLELRGGNVEYELALSGCYLDEAPDFGGSVTRTMRFTDCHMPGFSGGGMRVAGHLSLSGAHVTGTVRLARATFENGLWMGGTKIDGGVYTGALTVDAGYYLENAEVTGGLRLVGARLNGGLFMNGATLTNPGADALTADSMVVEDVMQAGKGFTALGCVRLRGARVNGSLSINGVLRSPDTPYALHASHLEAREVHLKYAEPVDGVVSLAHSRIGTLSDDPDTWPERLRLNGLVYETLRGGGVGRRVEWIERDPYGFLPQPYEQLAAWYLRDGNDTLARRTLLAKQRARRRTFSAGGRLWGRLLDITVGYGYRPWLAALWFGLLLVVGTVVYGLVPPRALKPAESPAFESFAYTFDLLLPFPTFGQRELFDPAGWTQGLAYALIASGWILATALIAGATRVLRPS</sequence>
<name>A0ABW4T4M8_9ACTN</name>
<evidence type="ECO:0000313" key="2">
    <source>
        <dbReference type="EMBL" id="MFD1936932.1"/>
    </source>
</evidence>
<keyword evidence="1" id="KW-1133">Transmembrane helix</keyword>
<accession>A0ABW4T4M8</accession>
<evidence type="ECO:0008006" key="4">
    <source>
        <dbReference type="Google" id="ProtNLM"/>
    </source>
</evidence>